<accession>A0A517LDF7</accession>
<dbReference type="SUPFAM" id="SSF47694">
    <property type="entry name" value="Cytochrome c oxidase subunit h"/>
    <property type="match status" value="1"/>
</dbReference>
<dbReference type="GO" id="GO:0006123">
    <property type="term" value="P:mitochondrial electron transport, cytochrome c to oxygen"/>
    <property type="evidence" value="ECO:0007669"/>
    <property type="project" value="UniProtKB-ARBA"/>
</dbReference>
<sequence length="111" mass="12478">MAKNVSPSPSNLSQLLRTLMLSPDVSEPSNISSVAFTTLSDHGLTAPGTIGFDARFPNQNQTKHCWQNYVDYHKCITARGEDFPPCRQFFLAFKSLCPSAWVARWDDQRDV</sequence>
<keyword evidence="4" id="KW-0496">Mitochondrion</keyword>
<dbReference type="InterPro" id="IPR003213">
    <property type="entry name" value="Cyt_c_oxidase_su6B"/>
</dbReference>
<evidence type="ECO:0000256" key="1">
    <source>
        <dbReference type="ARBA" id="ARBA00004137"/>
    </source>
</evidence>
<dbReference type="Proteomes" id="UP000316270">
    <property type="component" value="Chromosome 10"/>
</dbReference>
<evidence type="ECO:0000256" key="6">
    <source>
        <dbReference type="ARBA" id="ARBA00074891"/>
    </source>
</evidence>
<dbReference type="CDD" id="cd00926">
    <property type="entry name" value="Cyt_c_Oxidase_VIb"/>
    <property type="match status" value="1"/>
</dbReference>
<comment type="subcellular location">
    <subcellularLocation>
        <location evidence="1">Mitochondrion inner membrane</location>
        <topology evidence="1">Peripheral membrane protein</topology>
        <orientation evidence="1">Intermembrane side</orientation>
    </subcellularLocation>
</comment>
<gene>
    <name evidence="8" type="ORF">FKW77_002876</name>
</gene>
<evidence type="ECO:0000256" key="7">
    <source>
        <dbReference type="ARBA" id="ARBA00082359"/>
    </source>
</evidence>
<proteinExistence type="inferred from homology"/>
<dbReference type="PROSITE" id="PS51808">
    <property type="entry name" value="CHCH"/>
    <property type="match status" value="1"/>
</dbReference>
<dbReference type="InterPro" id="IPR036549">
    <property type="entry name" value="CX6/COA6-like_sf"/>
</dbReference>
<name>A0A517LDF7_9PEZI</name>
<dbReference type="OrthoDB" id="1107506at2759"/>
<dbReference type="AlphaFoldDB" id="A0A517LDF7"/>
<organism evidence="8 9">
    <name type="scientific">Venturia effusa</name>
    <dbReference type="NCBI Taxonomy" id="50376"/>
    <lineage>
        <taxon>Eukaryota</taxon>
        <taxon>Fungi</taxon>
        <taxon>Dikarya</taxon>
        <taxon>Ascomycota</taxon>
        <taxon>Pezizomycotina</taxon>
        <taxon>Dothideomycetes</taxon>
        <taxon>Pleosporomycetidae</taxon>
        <taxon>Venturiales</taxon>
        <taxon>Venturiaceae</taxon>
        <taxon>Venturia</taxon>
    </lineage>
</organism>
<dbReference type="EMBL" id="CP042194">
    <property type="protein sequence ID" value="QDS73678.1"/>
    <property type="molecule type" value="Genomic_DNA"/>
</dbReference>
<dbReference type="GO" id="GO:0045277">
    <property type="term" value="C:respiratory chain complex IV"/>
    <property type="evidence" value="ECO:0007669"/>
    <property type="project" value="InterPro"/>
</dbReference>
<comment type="pathway">
    <text evidence="2">Energy metabolism; oxidative phosphorylation.</text>
</comment>
<dbReference type="Gene3D" id="1.10.10.140">
    <property type="entry name" value="Cytochrome c oxidase, subunit VIb"/>
    <property type="match status" value="1"/>
</dbReference>
<dbReference type="GO" id="GO:0005743">
    <property type="term" value="C:mitochondrial inner membrane"/>
    <property type="evidence" value="ECO:0007669"/>
    <property type="project" value="UniProtKB-SubCell"/>
</dbReference>
<keyword evidence="5" id="KW-1015">Disulfide bond</keyword>
<dbReference type="InterPro" id="IPR048280">
    <property type="entry name" value="COX6B-like"/>
</dbReference>
<keyword evidence="9" id="KW-1185">Reference proteome</keyword>
<reference evidence="8 9" key="1">
    <citation type="submission" date="2019-07" db="EMBL/GenBank/DDBJ databases">
        <title>Finished genome of Venturia effusa.</title>
        <authorList>
            <person name="Young C.A."/>
            <person name="Cox M.P."/>
            <person name="Ganley A.R.D."/>
            <person name="David W.J."/>
        </authorList>
    </citation>
    <scope>NUCLEOTIDE SEQUENCE [LARGE SCALE GENOMIC DNA]</scope>
    <source>
        <strain evidence="9">albino</strain>
    </source>
</reference>
<dbReference type="STRING" id="50376.A0A517LDF7"/>
<evidence type="ECO:0000256" key="3">
    <source>
        <dbReference type="ARBA" id="ARBA00006425"/>
    </source>
</evidence>
<comment type="similarity">
    <text evidence="3">Belongs to the cytochrome c oxidase subunit 6B family.</text>
</comment>
<dbReference type="PANTHER" id="PTHR11387">
    <property type="entry name" value="CYTOCHROME C OXIDASE SUBUNIT 6B"/>
    <property type="match status" value="1"/>
</dbReference>
<evidence type="ECO:0000256" key="2">
    <source>
        <dbReference type="ARBA" id="ARBA00004673"/>
    </source>
</evidence>
<dbReference type="FunFam" id="1.10.10.140:FF:000001">
    <property type="entry name" value="Cytochrome c oxidase subunit 6B1"/>
    <property type="match status" value="1"/>
</dbReference>
<evidence type="ECO:0000256" key="4">
    <source>
        <dbReference type="ARBA" id="ARBA00023128"/>
    </source>
</evidence>
<protein>
    <recommendedName>
        <fullName evidence="6">Cytochrome c oxidase subunit 12, mitochondrial</fullName>
    </recommendedName>
    <alternativeName>
        <fullName evidence="7">Cytochrome c oxidase polypeptide VIb</fullName>
    </alternativeName>
</protein>
<dbReference type="Pfam" id="PF02297">
    <property type="entry name" value="COX6B"/>
    <property type="match status" value="1"/>
</dbReference>
<evidence type="ECO:0000313" key="9">
    <source>
        <dbReference type="Proteomes" id="UP000316270"/>
    </source>
</evidence>
<evidence type="ECO:0000313" key="8">
    <source>
        <dbReference type="EMBL" id="QDS73678.1"/>
    </source>
</evidence>
<evidence type="ECO:0000256" key="5">
    <source>
        <dbReference type="ARBA" id="ARBA00023157"/>
    </source>
</evidence>